<accession>A0ABV2BYR0</accession>
<protein>
    <submittedName>
        <fullName evidence="1">CerR family C-terminal domain-containing protein</fullName>
    </submittedName>
</protein>
<dbReference type="PANTHER" id="PTHR30055:SF234">
    <property type="entry name" value="HTH-TYPE TRANSCRIPTIONAL REGULATOR BETI"/>
    <property type="match status" value="1"/>
</dbReference>
<reference evidence="1 2" key="1">
    <citation type="submission" date="2024-06" db="EMBL/GenBank/DDBJ databases">
        <authorList>
            <person name="Li F."/>
        </authorList>
    </citation>
    <scope>NUCLEOTIDE SEQUENCE [LARGE SCALE GENOMIC DNA]</scope>
    <source>
        <strain evidence="1 2">GXAS 311</strain>
    </source>
</reference>
<dbReference type="PANTHER" id="PTHR30055">
    <property type="entry name" value="HTH-TYPE TRANSCRIPTIONAL REGULATOR RUTR"/>
    <property type="match status" value="1"/>
</dbReference>
<dbReference type="InterPro" id="IPR001647">
    <property type="entry name" value="HTH_TetR"/>
</dbReference>
<name>A0ABV2BYR0_9GAMM</name>
<dbReference type="Proteomes" id="UP001548189">
    <property type="component" value="Unassembled WGS sequence"/>
</dbReference>
<organism evidence="1 2">
    <name type="scientific">Aliikangiella maris</name>
    <dbReference type="NCBI Taxonomy" id="3162458"/>
    <lineage>
        <taxon>Bacteria</taxon>
        <taxon>Pseudomonadati</taxon>
        <taxon>Pseudomonadota</taxon>
        <taxon>Gammaproteobacteria</taxon>
        <taxon>Oceanospirillales</taxon>
        <taxon>Pleioneaceae</taxon>
        <taxon>Aliikangiella</taxon>
    </lineage>
</organism>
<evidence type="ECO:0000313" key="2">
    <source>
        <dbReference type="Proteomes" id="UP001548189"/>
    </source>
</evidence>
<comment type="caution">
    <text evidence="1">The sequence shown here is derived from an EMBL/GenBank/DDBJ whole genome shotgun (WGS) entry which is preliminary data.</text>
</comment>
<dbReference type="PRINTS" id="PR00455">
    <property type="entry name" value="HTHTETR"/>
</dbReference>
<keyword evidence="2" id="KW-1185">Reference proteome</keyword>
<dbReference type="EMBL" id="JBEVCJ010000033">
    <property type="protein sequence ID" value="MET1257073.1"/>
    <property type="molecule type" value="Genomic_DNA"/>
</dbReference>
<dbReference type="Pfam" id="PF00440">
    <property type="entry name" value="TetR_N"/>
    <property type="match status" value="1"/>
</dbReference>
<sequence length="236" mass="26769">MNTKDSAKQRLIQAAIEIFGRDGFHAASNRHLANTAKVNLALISYHFGGKEGLYLAVFEHIAEQITTRFSAVGDEIEQQIQHVKTLDDMTVPRQCIHIIEQILFTFVDMLSSPQTAPWAKLILREQQTPTKAFQILYEGPWQYILTLLAQPIALALGKSKSHAQVKLMALNLMGQVQILRSARATIQAFMDWESIEKKQTDLIKKQLHQYLVVLLNTDFTQIKSSTFTINYTTSPQ</sequence>
<dbReference type="PROSITE" id="PS50977">
    <property type="entry name" value="HTH_TETR_2"/>
    <property type="match status" value="1"/>
</dbReference>
<dbReference type="InterPro" id="IPR015292">
    <property type="entry name" value="Tscrpt_reg_YbiH_C"/>
</dbReference>
<dbReference type="Pfam" id="PF09209">
    <property type="entry name" value="CecR_C"/>
    <property type="match status" value="1"/>
</dbReference>
<gene>
    <name evidence="1" type="ORF">ABVT43_18160</name>
</gene>
<proteinExistence type="predicted"/>
<evidence type="ECO:0000313" key="1">
    <source>
        <dbReference type="EMBL" id="MET1257073.1"/>
    </source>
</evidence>
<dbReference type="SUPFAM" id="SSF48498">
    <property type="entry name" value="Tetracyclin repressor-like, C-terminal domain"/>
    <property type="match status" value="1"/>
</dbReference>
<dbReference type="Gene3D" id="1.10.357.10">
    <property type="entry name" value="Tetracycline Repressor, domain 2"/>
    <property type="match status" value="1"/>
</dbReference>
<dbReference type="Gene3D" id="1.10.10.60">
    <property type="entry name" value="Homeodomain-like"/>
    <property type="match status" value="1"/>
</dbReference>
<dbReference type="SUPFAM" id="SSF46689">
    <property type="entry name" value="Homeodomain-like"/>
    <property type="match status" value="1"/>
</dbReference>
<dbReference type="InterPro" id="IPR050109">
    <property type="entry name" value="HTH-type_TetR-like_transc_reg"/>
</dbReference>
<dbReference type="InterPro" id="IPR009057">
    <property type="entry name" value="Homeodomain-like_sf"/>
</dbReference>
<dbReference type="InterPro" id="IPR036271">
    <property type="entry name" value="Tet_transcr_reg_TetR-rel_C_sf"/>
</dbReference>